<evidence type="ECO:0000256" key="5">
    <source>
        <dbReference type="ARBA" id="ARBA00022692"/>
    </source>
</evidence>
<dbReference type="InterPro" id="IPR037066">
    <property type="entry name" value="Plug_dom_sf"/>
</dbReference>
<accession>A0ABZ2XEK1</accession>
<dbReference type="PANTHER" id="PTHR30069">
    <property type="entry name" value="TONB-DEPENDENT OUTER MEMBRANE RECEPTOR"/>
    <property type="match status" value="1"/>
</dbReference>
<dbReference type="InterPro" id="IPR000531">
    <property type="entry name" value="Beta-barrel_TonB"/>
</dbReference>
<feature type="domain" description="TonB-dependent receptor plug" evidence="13">
    <location>
        <begin position="19"/>
        <end position="130"/>
    </location>
</feature>
<evidence type="ECO:0000313" key="14">
    <source>
        <dbReference type="EMBL" id="WZJ21053.1"/>
    </source>
</evidence>
<dbReference type="InterPro" id="IPR039426">
    <property type="entry name" value="TonB-dep_rcpt-like"/>
</dbReference>
<keyword evidence="3 10" id="KW-0813">Transport</keyword>
<dbReference type="PROSITE" id="PS52016">
    <property type="entry name" value="TONB_DEPENDENT_REC_3"/>
    <property type="match status" value="1"/>
</dbReference>
<evidence type="ECO:0000313" key="15">
    <source>
        <dbReference type="Proteomes" id="UP001479520"/>
    </source>
</evidence>
<dbReference type="Pfam" id="PF00593">
    <property type="entry name" value="TonB_dep_Rec_b-barrel"/>
    <property type="match status" value="1"/>
</dbReference>
<keyword evidence="15" id="KW-1185">Reference proteome</keyword>
<dbReference type="RefSeq" id="WP_341743466.1">
    <property type="nucleotide sequence ID" value="NZ_CP151406.1"/>
</dbReference>
<keyword evidence="5 10" id="KW-0812">Transmembrane</keyword>
<keyword evidence="8 14" id="KW-0675">Receptor</keyword>
<evidence type="ECO:0000256" key="2">
    <source>
        <dbReference type="ARBA" id="ARBA00009810"/>
    </source>
</evidence>
<evidence type="ECO:0000256" key="3">
    <source>
        <dbReference type="ARBA" id="ARBA00022448"/>
    </source>
</evidence>
<dbReference type="InterPro" id="IPR036942">
    <property type="entry name" value="Beta-barrel_TonB_sf"/>
</dbReference>
<evidence type="ECO:0000256" key="4">
    <source>
        <dbReference type="ARBA" id="ARBA00022452"/>
    </source>
</evidence>
<evidence type="ECO:0000256" key="8">
    <source>
        <dbReference type="ARBA" id="ARBA00023170"/>
    </source>
</evidence>
<gene>
    <name evidence="14" type="ORF">AADV58_14030</name>
</gene>
<evidence type="ECO:0000256" key="6">
    <source>
        <dbReference type="ARBA" id="ARBA00023077"/>
    </source>
</evidence>
<keyword evidence="4 10" id="KW-1134">Transmembrane beta strand</keyword>
<evidence type="ECO:0000259" key="12">
    <source>
        <dbReference type="Pfam" id="PF00593"/>
    </source>
</evidence>
<dbReference type="PANTHER" id="PTHR30069:SF27">
    <property type="entry name" value="BLL4766 PROTEIN"/>
    <property type="match status" value="1"/>
</dbReference>
<dbReference type="SUPFAM" id="SSF56935">
    <property type="entry name" value="Porins"/>
    <property type="match status" value="1"/>
</dbReference>
<dbReference type="Proteomes" id="UP001479520">
    <property type="component" value="Chromosome"/>
</dbReference>
<dbReference type="Gene3D" id="2.40.170.20">
    <property type="entry name" value="TonB-dependent receptor, beta-barrel domain"/>
    <property type="match status" value="1"/>
</dbReference>
<evidence type="ECO:0000256" key="10">
    <source>
        <dbReference type="PROSITE-ProRule" id="PRU01360"/>
    </source>
</evidence>
<proteinExistence type="inferred from homology"/>
<dbReference type="EMBL" id="CP151406">
    <property type="protein sequence ID" value="WZJ21053.1"/>
    <property type="molecule type" value="Genomic_DNA"/>
</dbReference>
<keyword evidence="7 10" id="KW-0472">Membrane</keyword>
<evidence type="ECO:0000256" key="9">
    <source>
        <dbReference type="ARBA" id="ARBA00023237"/>
    </source>
</evidence>
<sequence>MFFSQLPVVFTVSRMPQPISEAPGAVTVLDREIIRASGARSVAELLRLVPGFQFSPRTNEPARTSYHGIPDDSFASRAQVLVDGRSLYSALFMGGVNWDLMPVALEDIERIEVMRGTNVAAYGTNAFMGVINIVTLDPSLARGTSISISQGNDGIRDRLLRWGGKLGNADVRMTYQMQGDDGVRFVPLNSGEPGHVANDIRNQLFNLRATLPLGHSDELDFSLGHVGGDISQGRSDQGDSPPRTATHATQYVQFNWRRQLSERSELRLRYSRTRERLDDHVNSTVRVTSPVTVDLLLDQEMGGEATRDELEIQHAFSPIASTRLVWGLGTRSDETRAPLYFQAVARREVQRFFAHLEWRPARQWLVNLGGSLDKDSLTGSDFSSRFSTSYHLTPEHTLRFGLARAYRIPSMYHHQGLLSYSGTNGNATLTRRLFLASGAVDPEQLTSLELGYYGEFKRLSASLDVRLFDERIPNRVARLGKNFAPLATCEYVIVVPSLSGTCGTGADYAANAESLRINGLEYQARWQPLEGTRLILNQSWVKLRSHLLDVESSYSQSDKDRILDQTRVSAPRLSSSLMLMQKLPYGLDLSISSHHVGRMRWNRNYPGDKNTLPSYVRTDVRLARAFRLGGNRAEVAYVGQAVDGGHLAHTYSWRFEPRHWLTLRLEM</sequence>
<feature type="domain" description="TonB-dependent receptor-like beta-barrel" evidence="12">
    <location>
        <begin position="226"/>
        <end position="628"/>
    </location>
</feature>
<keyword evidence="9 10" id="KW-0998">Cell outer membrane</keyword>
<keyword evidence="6 11" id="KW-0798">TonB box</keyword>
<dbReference type="Gene3D" id="2.170.130.10">
    <property type="entry name" value="TonB-dependent receptor, plug domain"/>
    <property type="match status" value="1"/>
</dbReference>
<organism evidence="14 15">
    <name type="scientific">Azonexus hydrophilus</name>
    <dbReference type="NCBI Taxonomy" id="418702"/>
    <lineage>
        <taxon>Bacteria</taxon>
        <taxon>Pseudomonadati</taxon>
        <taxon>Pseudomonadota</taxon>
        <taxon>Betaproteobacteria</taxon>
        <taxon>Rhodocyclales</taxon>
        <taxon>Azonexaceae</taxon>
        <taxon>Azonexus</taxon>
    </lineage>
</organism>
<evidence type="ECO:0000256" key="7">
    <source>
        <dbReference type="ARBA" id="ARBA00023136"/>
    </source>
</evidence>
<evidence type="ECO:0000256" key="11">
    <source>
        <dbReference type="RuleBase" id="RU003357"/>
    </source>
</evidence>
<dbReference type="InterPro" id="IPR012910">
    <property type="entry name" value="Plug_dom"/>
</dbReference>
<dbReference type="Pfam" id="PF07715">
    <property type="entry name" value="Plug"/>
    <property type="match status" value="1"/>
</dbReference>
<evidence type="ECO:0000259" key="13">
    <source>
        <dbReference type="Pfam" id="PF07715"/>
    </source>
</evidence>
<evidence type="ECO:0000256" key="1">
    <source>
        <dbReference type="ARBA" id="ARBA00004571"/>
    </source>
</evidence>
<reference evidence="14 15" key="1">
    <citation type="submission" date="2024-04" db="EMBL/GenBank/DDBJ databases">
        <title>Dissimilatory iodate-reducing microorganisms contribute to the enrichment of iodine in groundwater.</title>
        <authorList>
            <person name="Jiang Z."/>
        </authorList>
    </citation>
    <scope>NUCLEOTIDE SEQUENCE [LARGE SCALE GENOMIC DNA]</scope>
    <source>
        <strain evidence="14 15">NCP973</strain>
    </source>
</reference>
<comment type="subcellular location">
    <subcellularLocation>
        <location evidence="1 10">Cell outer membrane</location>
        <topology evidence="1 10">Multi-pass membrane protein</topology>
    </subcellularLocation>
</comment>
<name>A0ABZ2XEK1_9RHOO</name>
<comment type="similarity">
    <text evidence="2 10 11">Belongs to the TonB-dependent receptor family.</text>
</comment>
<protein>
    <submittedName>
        <fullName evidence="14">TonB-dependent receptor</fullName>
    </submittedName>
</protein>